<feature type="region of interest" description="Disordered" evidence="1">
    <location>
        <begin position="1"/>
        <end position="25"/>
    </location>
</feature>
<sequence length="347" mass="38781">MTNSPSPESDNVSAEPPPFVPFQTRPSLERIPDDVLLEIVSHLPTLGDHPRHASFKHPGFPHAIPSAILVRTSTLRALSQTSRLLRSRCLAMAWQNLELCGEKLLKYKVAFYDAFGAATEIAIRVLEACPYLLPFIQTVSVILTRYRYTEIIPEFAACLATLPNLSAIHVVHTEYRLKTTIRNAFRGIRLPSVRRISLPSLAHEIIRGCPNVEEVVCLADEYEGGGRIIQSLAECKCYHVRIVKGISAPLTRLINIAPNLTHANMTPLTDFPHLDTIEILVEYLIVQESLPLSEVAASAIEKAREILKGNKSQAEKTVVLRRSNSFRGYGAYEFSFGEYVTREIIKV</sequence>
<evidence type="ECO:0000313" key="3">
    <source>
        <dbReference type="Proteomes" id="UP000683000"/>
    </source>
</evidence>
<dbReference type="Proteomes" id="UP000683000">
    <property type="component" value="Unassembled WGS sequence"/>
</dbReference>
<comment type="caution">
    <text evidence="2">The sequence shown here is derived from an EMBL/GenBank/DDBJ whole genome shotgun (WGS) entry which is preliminary data.</text>
</comment>
<dbReference type="OrthoDB" id="3251070at2759"/>
<accession>A0A8I3A8K7</accession>
<reference evidence="2" key="1">
    <citation type="submission" date="2021-03" db="EMBL/GenBank/DDBJ databases">
        <title>Evolutionary innovations through gain and loss of genes in the ectomycorrhizal Boletales.</title>
        <authorList>
            <person name="Wu G."/>
            <person name="Miyauchi S."/>
            <person name="Morin E."/>
            <person name="Yang Z.-L."/>
            <person name="Xu J."/>
            <person name="Martin F.M."/>
        </authorList>
    </citation>
    <scope>NUCLEOTIDE SEQUENCE</scope>
    <source>
        <strain evidence="2">BR01</strain>
    </source>
</reference>
<dbReference type="EMBL" id="JAGFBS010000013">
    <property type="protein sequence ID" value="KAG6375871.1"/>
    <property type="molecule type" value="Genomic_DNA"/>
</dbReference>
<gene>
    <name evidence="2" type="ORF">JVT61DRAFT_2735</name>
</gene>
<keyword evidence="3" id="KW-1185">Reference proteome</keyword>
<organism evidence="2 3">
    <name type="scientific">Boletus reticuloceps</name>
    <dbReference type="NCBI Taxonomy" id="495285"/>
    <lineage>
        <taxon>Eukaryota</taxon>
        <taxon>Fungi</taxon>
        <taxon>Dikarya</taxon>
        <taxon>Basidiomycota</taxon>
        <taxon>Agaricomycotina</taxon>
        <taxon>Agaricomycetes</taxon>
        <taxon>Agaricomycetidae</taxon>
        <taxon>Boletales</taxon>
        <taxon>Boletineae</taxon>
        <taxon>Boletaceae</taxon>
        <taxon>Boletoideae</taxon>
        <taxon>Boletus</taxon>
    </lineage>
</organism>
<feature type="compositionally biased region" description="Polar residues" evidence="1">
    <location>
        <begin position="1"/>
        <end position="12"/>
    </location>
</feature>
<name>A0A8I3A8K7_9AGAM</name>
<evidence type="ECO:0000256" key="1">
    <source>
        <dbReference type="SAM" id="MobiDB-lite"/>
    </source>
</evidence>
<proteinExistence type="predicted"/>
<dbReference type="AlphaFoldDB" id="A0A8I3A8K7"/>
<evidence type="ECO:0000313" key="2">
    <source>
        <dbReference type="EMBL" id="KAG6375871.1"/>
    </source>
</evidence>
<protein>
    <submittedName>
        <fullName evidence="2">Uncharacterized protein</fullName>
    </submittedName>
</protein>